<accession>A0ABR2LB22</accession>
<dbReference type="EMBL" id="JAPFFF010000001">
    <property type="protein sequence ID" value="KAK8900186.1"/>
    <property type="molecule type" value="Genomic_DNA"/>
</dbReference>
<proteinExistence type="predicted"/>
<comment type="caution">
    <text evidence="2">The sequence shown here is derived from an EMBL/GenBank/DDBJ whole genome shotgun (WGS) entry which is preliminary data.</text>
</comment>
<name>A0ABR2LB22_9EUKA</name>
<evidence type="ECO:0000259" key="1">
    <source>
        <dbReference type="Pfam" id="PF10416"/>
    </source>
</evidence>
<organism evidence="2 3">
    <name type="scientific">Tritrichomonas musculus</name>
    <dbReference type="NCBI Taxonomy" id="1915356"/>
    <lineage>
        <taxon>Eukaryota</taxon>
        <taxon>Metamonada</taxon>
        <taxon>Parabasalia</taxon>
        <taxon>Tritrichomonadida</taxon>
        <taxon>Tritrichomonadidae</taxon>
        <taxon>Tritrichomonas</taxon>
    </lineage>
</organism>
<protein>
    <recommendedName>
        <fullName evidence="1">Initiator binding domain-containing protein</fullName>
    </recommendedName>
</protein>
<dbReference type="Proteomes" id="UP001470230">
    <property type="component" value="Unassembled WGS sequence"/>
</dbReference>
<reference evidence="2 3" key="1">
    <citation type="submission" date="2024-04" db="EMBL/GenBank/DDBJ databases">
        <title>Tritrichomonas musculus Genome.</title>
        <authorList>
            <person name="Alves-Ferreira E."/>
            <person name="Grigg M."/>
            <person name="Lorenzi H."/>
            <person name="Galac M."/>
        </authorList>
    </citation>
    <scope>NUCLEOTIDE SEQUENCE [LARGE SCALE GENOMIC DNA]</scope>
    <source>
        <strain evidence="2 3">EAF2021</strain>
    </source>
</reference>
<keyword evidence="3" id="KW-1185">Reference proteome</keyword>
<gene>
    <name evidence="2" type="ORF">M9Y10_002509</name>
</gene>
<feature type="domain" description="Initiator binding" evidence="1">
    <location>
        <begin position="49"/>
        <end position="176"/>
    </location>
</feature>
<evidence type="ECO:0000313" key="2">
    <source>
        <dbReference type="EMBL" id="KAK8900186.1"/>
    </source>
</evidence>
<evidence type="ECO:0000313" key="3">
    <source>
        <dbReference type="Proteomes" id="UP001470230"/>
    </source>
</evidence>
<sequence length="365" mass="41507">MLISSDINNCQMFSPISSSTMLLPQACPYDLSMNSNEILPRGFNLLCDDDKVDYIAIKNRFQDEINLSRHGERLDVFVSRLRIVRRFINKDLIPLNRWRRMVSCGIIFLDNCDALAINIQQLKILLGKCKSSINGSLQQLGYIAKPSTNEINQEISQQIPLIKEDYFELKKWTIRYGKFPEDDSYLRSLQRPSKSHKNDYPQVQNVNSSKVIKPKKIAQLQKKVAQFPQCTENNSFPIFNNSNMSPISYSPPQPLSCIMNAAVVTVPPIATSVLYAPPPASNVCYVPNEFRNNSLTPAEIDHSNIQKPSNFIQMALVHPQPANQINSSNPEDIMKHVNNHFPCPAKCRHKFYDILYTSASIQTEA</sequence>
<dbReference type="InterPro" id="IPR018845">
    <property type="entry name" value="Initiator-bd"/>
</dbReference>
<dbReference type="Pfam" id="PF10416">
    <property type="entry name" value="IBD"/>
    <property type="match status" value="1"/>
</dbReference>